<dbReference type="InterPro" id="IPR019182">
    <property type="entry name" value="Cytochrome_b-c1_su10_fun"/>
</dbReference>
<dbReference type="GO" id="GO:0005739">
    <property type="term" value="C:mitochondrion"/>
    <property type="evidence" value="ECO:0007669"/>
    <property type="project" value="GOC"/>
</dbReference>
<dbReference type="Pfam" id="PF09796">
    <property type="entry name" value="QCR10"/>
    <property type="match status" value="1"/>
</dbReference>
<sequence>MVLPTPLRMAPQPSYKSPYGPKYHYQPNFAGWTMKQGAQLGFKAGAFGGVALFAVIFYASGIPRVQNDILMKIPFLEKYYVKDIPASDNPF</sequence>
<evidence type="ECO:0000256" key="1">
    <source>
        <dbReference type="SAM" id="Phobius"/>
    </source>
</evidence>
<keyword evidence="3" id="KW-1185">Reference proteome</keyword>
<dbReference type="STRING" id="196109.A0A136IU43"/>
<dbReference type="GO" id="GO:0006122">
    <property type="term" value="P:mitochondrial electron transport, ubiquinol to cytochrome c"/>
    <property type="evidence" value="ECO:0007669"/>
    <property type="project" value="InterPro"/>
</dbReference>
<accession>A0A136IU43</accession>
<gene>
    <name evidence="2" type="ORF">Micbo1qcDRAFT_166980</name>
</gene>
<keyword evidence="1" id="KW-0812">Transmembrane</keyword>
<evidence type="ECO:0000313" key="2">
    <source>
        <dbReference type="EMBL" id="KXJ88316.1"/>
    </source>
</evidence>
<dbReference type="InParanoid" id="A0A136IU43"/>
<dbReference type="AlphaFoldDB" id="A0A136IU43"/>
<feature type="transmembrane region" description="Helical" evidence="1">
    <location>
        <begin position="44"/>
        <end position="62"/>
    </location>
</feature>
<proteinExistence type="predicted"/>
<dbReference type="PANTHER" id="PTHR28254:SF1">
    <property type="entry name" value="CYTOCHROME B-C1 COMPLEX SUBUNIT 10, MITOCHONDRIAL"/>
    <property type="match status" value="1"/>
</dbReference>
<name>A0A136IU43_9PEZI</name>
<keyword evidence="1" id="KW-1133">Transmembrane helix</keyword>
<keyword evidence="1" id="KW-0472">Membrane</keyword>
<dbReference type="PANTHER" id="PTHR28254">
    <property type="entry name" value="CYTOCHROME B-C1 COMPLEX SUBUNIT 10"/>
    <property type="match status" value="1"/>
</dbReference>
<dbReference type="EMBL" id="KQ964259">
    <property type="protein sequence ID" value="KXJ88316.1"/>
    <property type="molecule type" value="Genomic_DNA"/>
</dbReference>
<dbReference type="OrthoDB" id="2391627at2759"/>
<evidence type="ECO:0000313" key="3">
    <source>
        <dbReference type="Proteomes" id="UP000070501"/>
    </source>
</evidence>
<organism evidence="2 3">
    <name type="scientific">Microdochium bolleyi</name>
    <dbReference type="NCBI Taxonomy" id="196109"/>
    <lineage>
        <taxon>Eukaryota</taxon>
        <taxon>Fungi</taxon>
        <taxon>Dikarya</taxon>
        <taxon>Ascomycota</taxon>
        <taxon>Pezizomycotina</taxon>
        <taxon>Sordariomycetes</taxon>
        <taxon>Xylariomycetidae</taxon>
        <taxon>Xylariales</taxon>
        <taxon>Microdochiaceae</taxon>
        <taxon>Microdochium</taxon>
    </lineage>
</organism>
<reference evidence="3" key="1">
    <citation type="submission" date="2016-02" db="EMBL/GenBank/DDBJ databases">
        <title>Draft genome sequence of Microdochium bolleyi, a fungal endophyte of beachgrass.</title>
        <authorList>
            <consortium name="DOE Joint Genome Institute"/>
            <person name="David A.S."/>
            <person name="May G."/>
            <person name="Haridas S."/>
            <person name="Lim J."/>
            <person name="Wang M."/>
            <person name="Labutti K."/>
            <person name="Lipzen A."/>
            <person name="Barry K."/>
            <person name="Grigoriev I.V."/>
        </authorList>
    </citation>
    <scope>NUCLEOTIDE SEQUENCE [LARGE SCALE GENOMIC DNA]</scope>
    <source>
        <strain evidence="3">J235TASD1</strain>
    </source>
</reference>
<protein>
    <submittedName>
        <fullName evidence="2">Ubiquinol-cytochrome-c reductase complex subunit-domain-containing protein</fullName>
    </submittedName>
</protein>
<dbReference type="Proteomes" id="UP000070501">
    <property type="component" value="Unassembled WGS sequence"/>
</dbReference>